<dbReference type="EMBL" id="MU825425">
    <property type="protein sequence ID" value="KAJ7389744.1"/>
    <property type="molecule type" value="Genomic_DNA"/>
</dbReference>
<accession>A0A9X0D9D8</accession>
<protein>
    <submittedName>
        <fullName evidence="1">Uncharacterized protein</fullName>
    </submittedName>
</protein>
<evidence type="ECO:0000313" key="2">
    <source>
        <dbReference type="Proteomes" id="UP001163046"/>
    </source>
</evidence>
<keyword evidence="2" id="KW-1185">Reference proteome</keyword>
<dbReference type="Proteomes" id="UP001163046">
    <property type="component" value="Unassembled WGS sequence"/>
</dbReference>
<dbReference type="AlphaFoldDB" id="A0A9X0D9D8"/>
<reference evidence="1" key="1">
    <citation type="submission" date="2023-01" db="EMBL/GenBank/DDBJ databases">
        <title>Genome assembly of the deep-sea coral Lophelia pertusa.</title>
        <authorList>
            <person name="Herrera S."/>
            <person name="Cordes E."/>
        </authorList>
    </citation>
    <scope>NUCLEOTIDE SEQUENCE</scope>
    <source>
        <strain evidence="1">USNM1676648</strain>
        <tissue evidence="1">Polyp</tissue>
    </source>
</reference>
<evidence type="ECO:0000313" key="1">
    <source>
        <dbReference type="EMBL" id="KAJ7389744.1"/>
    </source>
</evidence>
<name>A0A9X0D9D8_9CNID</name>
<gene>
    <name evidence="1" type="ORF">OS493_029164</name>
</gene>
<organism evidence="1 2">
    <name type="scientific">Desmophyllum pertusum</name>
    <dbReference type="NCBI Taxonomy" id="174260"/>
    <lineage>
        <taxon>Eukaryota</taxon>
        <taxon>Metazoa</taxon>
        <taxon>Cnidaria</taxon>
        <taxon>Anthozoa</taxon>
        <taxon>Hexacorallia</taxon>
        <taxon>Scleractinia</taxon>
        <taxon>Caryophylliina</taxon>
        <taxon>Caryophylliidae</taxon>
        <taxon>Desmophyllum</taxon>
    </lineage>
</organism>
<sequence>MRHWKEEYNQVNRKYQAILWEIQCKDCRRQQEEFEIHRFYSIGFHVVNVSEPALSMFFPEGSIAPFHPPSSAENTGKVHRLQAARQQEGVFFSFIVTHHALLEVSEAIKNDFL</sequence>
<comment type="caution">
    <text evidence="1">The sequence shown here is derived from an EMBL/GenBank/DDBJ whole genome shotgun (WGS) entry which is preliminary data.</text>
</comment>
<proteinExistence type="predicted"/>